<dbReference type="InterPro" id="IPR011009">
    <property type="entry name" value="Kinase-like_dom_sf"/>
</dbReference>
<dbReference type="Pfam" id="PF13947">
    <property type="entry name" value="GUB_WAK_bind"/>
    <property type="match status" value="1"/>
</dbReference>
<keyword evidence="2 3" id="KW-0732">Signal</keyword>
<evidence type="ECO:0000256" key="1">
    <source>
        <dbReference type="ARBA" id="ARBA00004167"/>
    </source>
</evidence>
<dbReference type="Gene3D" id="3.30.200.20">
    <property type="entry name" value="Phosphorylase Kinase, domain 1"/>
    <property type="match status" value="1"/>
</dbReference>
<evidence type="ECO:0000256" key="2">
    <source>
        <dbReference type="ARBA" id="ARBA00022729"/>
    </source>
</evidence>
<feature type="chain" id="PRO_5016429887" evidence="3">
    <location>
        <begin position="39"/>
        <end position="300"/>
    </location>
</feature>
<dbReference type="OrthoDB" id="4062651at2759"/>
<dbReference type="GO" id="GO:0005524">
    <property type="term" value="F:ATP binding"/>
    <property type="evidence" value="ECO:0007669"/>
    <property type="project" value="InterPro"/>
</dbReference>
<evidence type="ECO:0000259" key="4">
    <source>
        <dbReference type="PROSITE" id="PS50011"/>
    </source>
</evidence>
<feature type="domain" description="Protein kinase" evidence="4">
    <location>
        <begin position="238"/>
        <end position="300"/>
    </location>
</feature>
<name>A0A314XIV6_PRUYE</name>
<proteinExistence type="predicted"/>
<dbReference type="PROSITE" id="PS50011">
    <property type="entry name" value="PROTEIN_KINASE_DOM"/>
    <property type="match status" value="1"/>
</dbReference>
<sequence length="300" mass="33683">MSCCGKADPTIRAMTILLDQHMIFILLFCLWHISIAQAASRAAAPPIAMPNCTTLCGGVSIPYPFGIGPSTNCFLNEWFQIDCNKSTGHKPFLRRAQLEVLDISINGTLRVNSPVTFLCNTKKGNSSHQLLANLTGSFFVFSQRHNILLQEWFDNTSSRAVQAMEKVPVVLEWALQFDNNVTDLLFTNYIHGERNRSRRHDPTPYCEVDETSTYSFSPRHMAASFYCYCPEGFEGNPYLRQSCHGQGGQGTVYKGMLTDGRIVAVKKSKVVDEGQLSEFINEVVILSQINHELLKYWVVA</sequence>
<dbReference type="EMBL" id="PJQY01002629">
    <property type="protein sequence ID" value="PQP92009.1"/>
    <property type="molecule type" value="Genomic_DNA"/>
</dbReference>
<comment type="subcellular location">
    <subcellularLocation>
        <location evidence="1">Membrane</location>
        <topology evidence="1">Single-pass membrane protein</topology>
    </subcellularLocation>
</comment>
<dbReference type="AlphaFoldDB" id="A0A314XIV6"/>
<dbReference type="GO" id="GO:0004672">
    <property type="term" value="F:protein kinase activity"/>
    <property type="evidence" value="ECO:0007669"/>
    <property type="project" value="InterPro"/>
</dbReference>
<protein>
    <submittedName>
        <fullName evidence="5">Wall-associated receptor kinase-like 1 isoform X1</fullName>
    </submittedName>
</protein>
<dbReference type="SUPFAM" id="SSF56112">
    <property type="entry name" value="Protein kinase-like (PK-like)"/>
    <property type="match status" value="1"/>
</dbReference>
<comment type="caution">
    <text evidence="5">The sequence shown here is derived from an EMBL/GenBank/DDBJ whole genome shotgun (WGS) entry which is preliminary data.</text>
</comment>
<dbReference type="GO" id="GO:0016020">
    <property type="term" value="C:membrane"/>
    <property type="evidence" value="ECO:0007669"/>
    <property type="project" value="UniProtKB-SubCell"/>
</dbReference>
<keyword evidence="5" id="KW-0808">Transferase</keyword>
<keyword evidence="5" id="KW-0675">Receptor</keyword>
<feature type="signal peptide" evidence="3">
    <location>
        <begin position="1"/>
        <end position="38"/>
    </location>
</feature>
<dbReference type="InterPro" id="IPR025287">
    <property type="entry name" value="WAK_GUB"/>
</dbReference>
<organism evidence="5 6">
    <name type="scientific">Prunus yedoensis var. nudiflora</name>
    <dbReference type="NCBI Taxonomy" id="2094558"/>
    <lineage>
        <taxon>Eukaryota</taxon>
        <taxon>Viridiplantae</taxon>
        <taxon>Streptophyta</taxon>
        <taxon>Embryophyta</taxon>
        <taxon>Tracheophyta</taxon>
        <taxon>Spermatophyta</taxon>
        <taxon>Magnoliopsida</taxon>
        <taxon>eudicotyledons</taxon>
        <taxon>Gunneridae</taxon>
        <taxon>Pentapetalae</taxon>
        <taxon>rosids</taxon>
        <taxon>fabids</taxon>
        <taxon>Rosales</taxon>
        <taxon>Rosaceae</taxon>
        <taxon>Amygdaloideae</taxon>
        <taxon>Amygdaleae</taxon>
        <taxon>Prunus</taxon>
    </lineage>
</organism>
<evidence type="ECO:0000313" key="5">
    <source>
        <dbReference type="EMBL" id="PQP92009.1"/>
    </source>
</evidence>
<keyword evidence="6" id="KW-1185">Reference proteome</keyword>
<dbReference type="InterPro" id="IPR000719">
    <property type="entry name" value="Prot_kinase_dom"/>
</dbReference>
<reference evidence="5 6" key="1">
    <citation type="submission" date="2018-02" db="EMBL/GenBank/DDBJ databases">
        <title>Draft genome of wild Prunus yedoensis var. nudiflora.</title>
        <authorList>
            <person name="Baek S."/>
            <person name="Kim J.-H."/>
            <person name="Choi K."/>
            <person name="Kim G.-B."/>
            <person name="Cho A."/>
            <person name="Jang H."/>
            <person name="Shin C.-H."/>
            <person name="Yu H.-J."/>
            <person name="Mun J.-H."/>
        </authorList>
    </citation>
    <scope>NUCLEOTIDE SEQUENCE [LARGE SCALE GENOMIC DNA]</scope>
    <source>
        <strain evidence="6">cv. Jeju island</strain>
        <tissue evidence="5">Leaf</tissue>
    </source>
</reference>
<dbReference type="Proteomes" id="UP000250321">
    <property type="component" value="Unassembled WGS sequence"/>
</dbReference>
<evidence type="ECO:0000256" key="3">
    <source>
        <dbReference type="SAM" id="SignalP"/>
    </source>
</evidence>
<evidence type="ECO:0000313" key="6">
    <source>
        <dbReference type="Proteomes" id="UP000250321"/>
    </source>
</evidence>
<gene>
    <name evidence="5" type="ORF">Pyn_36622</name>
</gene>
<accession>A0A314XIV6</accession>
<dbReference type="PANTHER" id="PTHR33491">
    <property type="entry name" value="OSJNBA0016N04.9 PROTEIN"/>
    <property type="match status" value="1"/>
</dbReference>
<dbReference type="GO" id="GO:0030247">
    <property type="term" value="F:polysaccharide binding"/>
    <property type="evidence" value="ECO:0007669"/>
    <property type="project" value="InterPro"/>
</dbReference>
<keyword evidence="5" id="KW-0418">Kinase</keyword>
<dbReference type="STRING" id="2094558.A0A314XIV6"/>